<evidence type="ECO:0000259" key="1">
    <source>
        <dbReference type="Pfam" id="PF21671"/>
    </source>
</evidence>
<feature type="non-terminal residue" evidence="2">
    <location>
        <position position="1"/>
    </location>
</feature>
<dbReference type="PANTHER" id="PTHR35192">
    <property type="entry name" value="PROTEIN, PUTATIVE-RELATED"/>
    <property type="match status" value="1"/>
</dbReference>
<feature type="domain" description="Protein CPL1-like" evidence="1">
    <location>
        <begin position="71"/>
        <end position="140"/>
    </location>
</feature>
<protein>
    <recommendedName>
        <fullName evidence="1">Protein CPL1-like domain-containing protein</fullName>
    </recommendedName>
</protein>
<comment type="caution">
    <text evidence="2">The sequence shown here is derived from an EMBL/GenBank/DDBJ whole genome shotgun (WGS) entry which is preliminary data.</text>
</comment>
<keyword evidence="3" id="KW-1185">Reference proteome</keyword>
<evidence type="ECO:0000313" key="2">
    <source>
        <dbReference type="EMBL" id="KAI0295147.1"/>
    </source>
</evidence>
<organism evidence="2 3">
    <name type="scientific">Multifurca ochricompacta</name>
    <dbReference type="NCBI Taxonomy" id="376703"/>
    <lineage>
        <taxon>Eukaryota</taxon>
        <taxon>Fungi</taxon>
        <taxon>Dikarya</taxon>
        <taxon>Basidiomycota</taxon>
        <taxon>Agaricomycotina</taxon>
        <taxon>Agaricomycetes</taxon>
        <taxon>Russulales</taxon>
        <taxon>Russulaceae</taxon>
        <taxon>Multifurca</taxon>
    </lineage>
</organism>
<accession>A0AAD4QKV1</accession>
<dbReference type="EMBL" id="WTXG01000061">
    <property type="protein sequence ID" value="KAI0295147.1"/>
    <property type="molecule type" value="Genomic_DNA"/>
</dbReference>
<name>A0AAD4QKV1_9AGAM</name>
<reference evidence="2" key="1">
    <citation type="journal article" date="2022" name="New Phytol.">
        <title>Evolutionary transition to the ectomycorrhizal habit in the genomes of a hyperdiverse lineage of mushroom-forming fungi.</title>
        <authorList>
            <person name="Looney B."/>
            <person name="Miyauchi S."/>
            <person name="Morin E."/>
            <person name="Drula E."/>
            <person name="Courty P.E."/>
            <person name="Kohler A."/>
            <person name="Kuo A."/>
            <person name="LaButti K."/>
            <person name="Pangilinan J."/>
            <person name="Lipzen A."/>
            <person name="Riley R."/>
            <person name="Andreopoulos W."/>
            <person name="He G."/>
            <person name="Johnson J."/>
            <person name="Nolan M."/>
            <person name="Tritt A."/>
            <person name="Barry K.W."/>
            <person name="Grigoriev I.V."/>
            <person name="Nagy L.G."/>
            <person name="Hibbett D."/>
            <person name="Henrissat B."/>
            <person name="Matheny P.B."/>
            <person name="Labbe J."/>
            <person name="Martin F.M."/>
        </authorList>
    </citation>
    <scope>NUCLEOTIDE SEQUENCE</scope>
    <source>
        <strain evidence="2">BPL690</strain>
    </source>
</reference>
<dbReference type="InterPro" id="IPR048661">
    <property type="entry name" value="CPL1-like"/>
</dbReference>
<dbReference type="PANTHER" id="PTHR35192:SF2">
    <property type="entry name" value="APPLE DOMAIN-CONTAINING PROTEIN"/>
    <property type="match status" value="1"/>
</dbReference>
<sequence>QHCRYPDHSKPVCSPDNPCDFDCEPPYVKKGNHCVCAPPYTLCNGVCGTFSYVRLSQGEEVCGVYQGSAAFECLNTDTTLESCGGCMSPNPFLFMSEQGPEGVDCTTLPYARNVRCSRGRCVIDRCDKGFVPSSKRDSCIRDGFYIQPFQL</sequence>
<evidence type="ECO:0000313" key="3">
    <source>
        <dbReference type="Proteomes" id="UP001203297"/>
    </source>
</evidence>
<dbReference type="AlphaFoldDB" id="A0AAD4QKV1"/>
<proteinExistence type="predicted"/>
<dbReference type="InterPro" id="IPR038955">
    <property type="entry name" value="PriA/CPL1_fungi"/>
</dbReference>
<gene>
    <name evidence="2" type="ORF">B0F90DRAFT_1638371</name>
</gene>
<dbReference type="Proteomes" id="UP001203297">
    <property type="component" value="Unassembled WGS sequence"/>
</dbReference>
<dbReference type="Pfam" id="PF21671">
    <property type="entry name" value="CPL1-like"/>
    <property type="match status" value="1"/>
</dbReference>